<reference evidence="3" key="1">
    <citation type="submission" date="2023-03" db="EMBL/GenBank/DDBJ databases">
        <title>Massive genome expansion in bonnet fungi (Mycena s.s.) driven by repeated elements and novel gene families across ecological guilds.</title>
        <authorList>
            <consortium name="Lawrence Berkeley National Laboratory"/>
            <person name="Harder C.B."/>
            <person name="Miyauchi S."/>
            <person name="Viragh M."/>
            <person name="Kuo A."/>
            <person name="Thoen E."/>
            <person name="Andreopoulos B."/>
            <person name="Lu D."/>
            <person name="Skrede I."/>
            <person name="Drula E."/>
            <person name="Henrissat B."/>
            <person name="Morin E."/>
            <person name="Kohler A."/>
            <person name="Barry K."/>
            <person name="LaButti K."/>
            <person name="Morin E."/>
            <person name="Salamov A."/>
            <person name="Lipzen A."/>
            <person name="Mereny Z."/>
            <person name="Hegedus B."/>
            <person name="Baldrian P."/>
            <person name="Stursova M."/>
            <person name="Weitz H."/>
            <person name="Taylor A."/>
            <person name="Grigoriev I.V."/>
            <person name="Nagy L.G."/>
            <person name="Martin F."/>
            <person name="Kauserud H."/>
        </authorList>
    </citation>
    <scope>NUCLEOTIDE SEQUENCE</scope>
    <source>
        <strain evidence="3">CBHHK002</strain>
    </source>
</reference>
<evidence type="ECO:0000313" key="3">
    <source>
        <dbReference type="EMBL" id="KAJ7346854.1"/>
    </source>
</evidence>
<comment type="caution">
    <text evidence="3">The sequence shown here is derived from an EMBL/GenBank/DDBJ whole genome shotgun (WGS) entry which is preliminary data.</text>
</comment>
<dbReference type="Proteomes" id="UP001218218">
    <property type="component" value="Unassembled WGS sequence"/>
</dbReference>
<accession>A0AAD7A004</accession>
<name>A0AAD7A004_9AGAR</name>
<feature type="transmembrane region" description="Helical" evidence="2">
    <location>
        <begin position="112"/>
        <end position="132"/>
    </location>
</feature>
<feature type="region of interest" description="Disordered" evidence="1">
    <location>
        <begin position="312"/>
        <end position="333"/>
    </location>
</feature>
<dbReference type="AlphaFoldDB" id="A0AAD7A004"/>
<proteinExistence type="predicted"/>
<evidence type="ECO:0000256" key="1">
    <source>
        <dbReference type="SAM" id="MobiDB-lite"/>
    </source>
</evidence>
<protein>
    <submittedName>
        <fullName evidence="3">Uncharacterized protein</fullName>
    </submittedName>
</protein>
<keyword evidence="2" id="KW-0472">Membrane</keyword>
<keyword evidence="4" id="KW-1185">Reference proteome</keyword>
<sequence>MTDNGTLNWTGALHRTIMLAQLPHCLSNTRSSKYPSGDLWKCILGLSIIHDLEVATDDEKDTNTTRFIRLNHAGLSGVIFYPLPARRASIPDEHAIDSEVDALIEQNAVQVLYFPNLACTSFVASLLFVFWFHSSRPRMQTGQIMKSHLLSDSTICPKPHPSGSGYSLDSRAFEALGHALAGGSAIPIRDLPSELKPTPNCAEVVLKERRIAARLQLVIRYRNSIRNTPRDSIRHAPKASVPLAIPEDIKLDQMSLNARRDSDTKDEGPHNIPATPQSPPTLRPNVAIPAADKPALLPALCANTTVDHQTVEKKSPKVLEPAGGKGKENDMFV</sequence>
<feature type="region of interest" description="Disordered" evidence="1">
    <location>
        <begin position="258"/>
        <end position="284"/>
    </location>
</feature>
<keyword evidence="2" id="KW-1133">Transmembrane helix</keyword>
<organism evidence="3 4">
    <name type="scientific">Mycena albidolilacea</name>
    <dbReference type="NCBI Taxonomy" id="1033008"/>
    <lineage>
        <taxon>Eukaryota</taxon>
        <taxon>Fungi</taxon>
        <taxon>Dikarya</taxon>
        <taxon>Basidiomycota</taxon>
        <taxon>Agaricomycotina</taxon>
        <taxon>Agaricomycetes</taxon>
        <taxon>Agaricomycetidae</taxon>
        <taxon>Agaricales</taxon>
        <taxon>Marasmiineae</taxon>
        <taxon>Mycenaceae</taxon>
        <taxon>Mycena</taxon>
    </lineage>
</organism>
<evidence type="ECO:0000256" key="2">
    <source>
        <dbReference type="SAM" id="Phobius"/>
    </source>
</evidence>
<gene>
    <name evidence="3" type="ORF">DFH08DRAFT_869572</name>
</gene>
<keyword evidence="2" id="KW-0812">Transmembrane</keyword>
<evidence type="ECO:0000313" key="4">
    <source>
        <dbReference type="Proteomes" id="UP001218218"/>
    </source>
</evidence>
<feature type="compositionally biased region" description="Basic and acidic residues" evidence="1">
    <location>
        <begin position="258"/>
        <end position="269"/>
    </location>
</feature>
<dbReference type="EMBL" id="JARIHO010000020">
    <property type="protein sequence ID" value="KAJ7346854.1"/>
    <property type="molecule type" value="Genomic_DNA"/>
</dbReference>